<dbReference type="EMBL" id="MN448285">
    <property type="protein sequence ID" value="QFG74260.1"/>
    <property type="molecule type" value="Genomic_DNA"/>
</dbReference>
<proteinExistence type="predicted"/>
<name>A0A5J6VJZ5_9VIRU</name>
<protein>
    <submittedName>
        <fullName evidence="1">Uncharacterized protein</fullName>
    </submittedName>
</protein>
<evidence type="ECO:0000313" key="1">
    <source>
        <dbReference type="EMBL" id="QFG74260.1"/>
    </source>
</evidence>
<organism evidence="1">
    <name type="scientific">Megaviridae environmental sample</name>
    <dbReference type="NCBI Taxonomy" id="1737588"/>
    <lineage>
        <taxon>Viruses</taxon>
        <taxon>Varidnaviria</taxon>
        <taxon>Bamfordvirae</taxon>
        <taxon>Nucleocytoviricota</taxon>
        <taxon>Megaviricetes</taxon>
        <taxon>Imitervirales</taxon>
        <taxon>Mimiviridae</taxon>
        <taxon>environmental samples</taxon>
    </lineage>
</organism>
<sequence length="167" mass="20283">MSFYPTDMELYNDTSTCSNHRCFLHKIGNCDSCKKRFCYKCVVHYSNKIKCHDCFDENTPFIDYTYTFQQYHYEIKLKLAQIETDNQMSMWYEDDETGYPNLKAIVSSQKNRSRNKKHEVTYYRMLRKNKQKYCKARTSEQHNALRRSIRDDKQYGVCPRKNKTYFL</sequence>
<accession>A0A5J6VJZ5</accession>
<reference evidence="1" key="1">
    <citation type="journal article" date="2019" name="Philos. Trans. R. Soc. Lond., B, Biol. Sci.">
        <title>Targeted metagenomic recovery of four divergent viruses reveals shared and distinctive characteristics of giant viruses of marine eukaryotes.</title>
        <authorList>
            <person name="Needham D.M."/>
            <person name="Poirier C."/>
            <person name="Hehenberger E."/>
            <person name="Jimenez V."/>
            <person name="Swalwell J.E."/>
            <person name="Santoro A.E."/>
            <person name="Worden A.Z."/>
        </authorList>
    </citation>
    <scope>NUCLEOTIDE SEQUENCE</scope>
    <source>
        <strain evidence="1">MPacV-611</strain>
    </source>
</reference>